<evidence type="ECO:0000256" key="1">
    <source>
        <dbReference type="SAM" id="MobiDB-lite"/>
    </source>
</evidence>
<comment type="caution">
    <text evidence="2">The sequence shown here is derived from an EMBL/GenBank/DDBJ whole genome shotgun (WGS) entry which is preliminary data.</text>
</comment>
<reference evidence="2" key="1">
    <citation type="submission" date="2018-11" db="EMBL/GenBank/DDBJ databases">
        <authorList>
            <consortium name="Pathogen Informatics"/>
        </authorList>
    </citation>
    <scope>NUCLEOTIDE SEQUENCE</scope>
</reference>
<dbReference type="Proteomes" id="UP000784294">
    <property type="component" value="Unassembled WGS sequence"/>
</dbReference>
<dbReference type="EMBL" id="CAAALY010002509">
    <property type="protein sequence ID" value="VEL07810.1"/>
    <property type="molecule type" value="Genomic_DNA"/>
</dbReference>
<sequence>MYVVGARRVAVGEVGTSGRPFIALTIWDERRRLNVSQSGGGRQERRICPVDVLVKREHDVFTSSSRPAPGGGRGGKIGLDVEGNAA</sequence>
<keyword evidence="3" id="KW-1185">Reference proteome</keyword>
<evidence type="ECO:0000313" key="3">
    <source>
        <dbReference type="Proteomes" id="UP000784294"/>
    </source>
</evidence>
<gene>
    <name evidence="2" type="ORF">PXEA_LOCUS1250</name>
</gene>
<protein>
    <submittedName>
        <fullName evidence="2">Uncharacterized protein</fullName>
    </submittedName>
</protein>
<accession>A0A448WBL4</accession>
<dbReference type="AlphaFoldDB" id="A0A448WBL4"/>
<evidence type="ECO:0000313" key="2">
    <source>
        <dbReference type="EMBL" id="VEL07810.1"/>
    </source>
</evidence>
<name>A0A448WBL4_9PLAT</name>
<proteinExistence type="predicted"/>
<feature type="region of interest" description="Disordered" evidence="1">
    <location>
        <begin position="61"/>
        <end position="86"/>
    </location>
</feature>
<organism evidence="2 3">
    <name type="scientific">Protopolystoma xenopodis</name>
    <dbReference type="NCBI Taxonomy" id="117903"/>
    <lineage>
        <taxon>Eukaryota</taxon>
        <taxon>Metazoa</taxon>
        <taxon>Spiralia</taxon>
        <taxon>Lophotrochozoa</taxon>
        <taxon>Platyhelminthes</taxon>
        <taxon>Monogenea</taxon>
        <taxon>Polyopisthocotylea</taxon>
        <taxon>Polystomatidea</taxon>
        <taxon>Polystomatidae</taxon>
        <taxon>Protopolystoma</taxon>
    </lineage>
</organism>